<name>A0A183M2G9_9TREM</name>
<evidence type="ECO:0000313" key="2">
    <source>
        <dbReference type="Proteomes" id="UP000277204"/>
    </source>
</evidence>
<keyword evidence="2" id="KW-1185">Reference proteome</keyword>
<protein>
    <submittedName>
        <fullName evidence="1">Uncharacterized protein</fullName>
    </submittedName>
</protein>
<dbReference type="EMBL" id="UZAI01005207">
    <property type="protein sequence ID" value="VDO89553.1"/>
    <property type="molecule type" value="Genomic_DNA"/>
</dbReference>
<evidence type="ECO:0000313" key="1">
    <source>
        <dbReference type="EMBL" id="VDO89553.1"/>
    </source>
</evidence>
<proteinExistence type="predicted"/>
<sequence length="73" mass="8883">MINAGDVHAIEVYNNQVFVKKQKRCIIHRNRQKHYNLEYLMLGISLLVCQDKDNSSYLFVYDRNQVLYDYFHR</sequence>
<dbReference type="AlphaFoldDB" id="A0A183M2G9"/>
<organism evidence="1 2">
    <name type="scientific">Schistosoma margrebowiei</name>
    <dbReference type="NCBI Taxonomy" id="48269"/>
    <lineage>
        <taxon>Eukaryota</taxon>
        <taxon>Metazoa</taxon>
        <taxon>Spiralia</taxon>
        <taxon>Lophotrochozoa</taxon>
        <taxon>Platyhelminthes</taxon>
        <taxon>Trematoda</taxon>
        <taxon>Digenea</taxon>
        <taxon>Strigeidida</taxon>
        <taxon>Schistosomatoidea</taxon>
        <taxon>Schistosomatidae</taxon>
        <taxon>Schistosoma</taxon>
    </lineage>
</organism>
<reference evidence="1 2" key="1">
    <citation type="submission" date="2018-11" db="EMBL/GenBank/DDBJ databases">
        <authorList>
            <consortium name="Pathogen Informatics"/>
        </authorList>
    </citation>
    <scope>NUCLEOTIDE SEQUENCE [LARGE SCALE GENOMIC DNA]</scope>
    <source>
        <strain evidence="1 2">Zambia</strain>
    </source>
</reference>
<dbReference type="Proteomes" id="UP000277204">
    <property type="component" value="Unassembled WGS sequence"/>
</dbReference>
<gene>
    <name evidence="1" type="ORF">SMRZ_LOCUS10244</name>
</gene>
<accession>A0A183M2G9</accession>